<feature type="non-terminal residue" evidence="1">
    <location>
        <position position="1"/>
    </location>
</feature>
<protein>
    <submittedName>
        <fullName evidence="1">Uncharacterized protein</fullName>
    </submittedName>
</protein>
<evidence type="ECO:0000313" key="2">
    <source>
        <dbReference type="Proteomes" id="UP000250043"/>
    </source>
</evidence>
<organism evidence="1 2">
    <name type="scientific">Obba rivulosa</name>
    <dbReference type="NCBI Taxonomy" id="1052685"/>
    <lineage>
        <taxon>Eukaryota</taxon>
        <taxon>Fungi</taxon>
        <taxon>Dikarya</taxon>
        <taxon>Basidiomycota</taxon>
        <taxon>Agaricomycotina</taxon>
        <taxon>Agaricomycetes</taxon>
        <taxon>Polyporales</taxon>
        <taxon>Gelatoporiaceae</taxon>
        <taxon>Obba</taxon>
    </lineage>
</organism>
<dbReference type="OrthoDB" id="3267359at2759"/>
<dbReference type="Proteomes" id="UP000250043">
    <property type="component" value="Unassembled WGS sequence"/>
</dbReference>
<keyword evidence="2" id="KW-1185">Reference proteome</keyword>
<sequence>RTPWRYQSKRKGLTRTSTQKKLLAEKRRERREQYIDVIDRVQANLNEEAVKLHVQFSGRSIQWYKTDILQQSHKAGKKHKVNRWNAFLHAEVKRINDSCPEGTNRFRACDLMPELSAKWQAMSAEEREEATKDLIGELEDLREMKARAPQNVGLSTFYDIHATMASIEREVNALHERIGVEVLFFAVRPEYDHFNKPHVFHTSERIPEFFSLSLKVPVGEVAQRLEAYCCSGVTGKALNSSQQVLQQLQKRAGEVILQKLREAANFTVPKMFYSNFDDHITAKYAVIIEGWPLAKFVPPGQIRSHIELEQLVRAWETNIARFHKLNREEFAAW</sequence>
<accession>A0A8E2AN65</accession>
<feature type="non-terminal residue" evidence="1">
    <location>
        <position position="333"/>
    </location>
</feature>
<reference evidence="1 2" key="1">
    <citation type="submission" date="2016-07" db="EMBL/GenBank/DDBJ databases">
        <title>Draft genome of the white-rot fungus Obba rivulosa 3A-2.</title>
        <authorList>
            <consortium name="DOE Joint Genome Institute"/>
            <person name="Miettinen O."/>
            <person name="Riley R."/>
            <person name="Acob R."/>
            <person name="Barry K."/>
            <person name="Cullen D."/>
            <person name="De Vries R."/>
            <person name="Hainaut M."/>
            <person name="Hatakka A."/>
            <person name="Henrissat B."/>
            <person name="Hilden K."/>
            <person name="Kuo R."/>
            <person name="Labutti K."/>
            <person name="Lipzen A."/>
            <person name="Makela M.R."/>
            <person name="Sandor L."/>
            <person name="Spatafora J.W."/>
            <person name="Grigoriev I.V."/>
            <person name="Hibbett D.S."/>
        </authorList>
    </citation>
    <scope>NUCLEOTIDE SEQUENCE [LARGE SCALE GENOMIC DNA]</scope>
    <source>
        <strain evidence="1 2">3A-2</strain>
    </source>
</reference>
<proteinExistence type="predicted"/>
<gene>
    <name evidence="1" type="ORF">OBBRIDRAFT_717852</name>
</gene>
<dbReference type="AlphaFoldDB" id="A0A8E2AN65"/>
<name>A0A8E2AN65_9APHY</name>
<dbReference type="EMBL" id="KV722864">
    <property type="protein sequence ID" value="OCH83692.1"/>
    <property type="molecule type" value="Genomic_DNA"/>
</dbReference>
<evidence type="ECO:0000313" key="1">
    <source>
        <dbReference type="EMBL" id="OCH83692.1"/>
    </source>
</evidence>